<dbReference type="InterPro" id="IPR036890">
    <property type="entry name" value="HATPase_C_sf"/>
</dbReference>
<dbReference type="PRINTS" id="PR00344">
    <property type="entry name" value="BCTRLSENSOR"/>
</dbReference>
<dbReference type="InterPro" id="IPR003661">
    <property type="entry name" value="HisK_dim/P_dom"/>
</dbReference>
<dbReference type="SMART" id="SM00388">
    <property type="entry name" value="HisKA"/>
    <property type="match status" value="1"/>
</dbReference>
<reference evidence="7" key="1">
    <citation type="journal article" date="2014" name="Int. J. Syst. Evol. Microbiol.">
        <title>Complete genome sequence of Corynebacterium casei LMG S-19264T (=DSM 44701T), isolated from a smear-ripened cheese.</title>
        <authorList>
            <consortium name="US DOE Joint Genome Institute (JGI-PGF)"/>
            <person name="Walter F."/>
            <person name="Albersmeier A."/>
            <person name="Kalinowski J."/>
            <person name="Ruckert C."/>
        </authorList>
    </citation>
    <scope>NUCLEOTIDE SEQUENCE</scope>
    <source>
        <strain evidence="7">KCTC 23077</strain>
    </source>
</reference>
<dbReference type="InterPro" id="IPR004358">
    <property type="entry name" value="Sig_transdc_His_kin-like_C"/>
</dbReference>
<dbReference type="EMBL" id="BMYD01000001">
    <property type="protein sequence ID" value="GHA72272.1"/>
    <property type="molecule type" value="Genomic_DNA"/>
</dbReference>
<dbReference type="Gene3D" id="1.10.287.130">
    <property type="match status" value="1"/>
</dbReference>
<dbReference type="InterPro" id="IPR000014">
    <property type="entry name" value="PAS"/>
</dbReference>
<keyword evidence="8" id="KW-1185">Reference proteome</keyword>
<comment type="caution">
    <text evidence="7">The sequence shown here is derived from an EMBL/GenBank/DDBJ whole genome shotgun (WGS) entry which is preliminary data.</text>
</comment>
<feature type="region of interest" description="Disordered" evidence="4">
    <location>
        <begin position="690"/>
        <end position="756"/>
    </location>
</feature>
<evidence type="ECO:0000256" key="1">
    <source>
        <dbReference type="ARBA" id="ARBA00000085"/>
    </source>
</evidence>
<dbReference type="InterPro" id="IPR000700">
    <property type="entry name" value="PAS-assoc_C"/>
</dbReference>
<dbReference type="SUPFAM" id="SSF47384">
    <property type="entry name" value="Homodimeric domain of signal transducing histidine kinase"/>
    <property type="match status" value="1"/>
</dbReference>
<dbReference type="InterPro" id="IPR013656">
    <property type="entry name" value="PAS_4"/>
</dbReference>
<organism evidence="7 8">
    <name type="scientific">Cognatilysobacter bugurensis</name>
    <dbReference type="NCBI Taxonomy" id="543356"/>
    <lineage>
        <taxon>Bacteria</taxon>
        <taxon>Pseudomonadati</taxon>
        <taxon>Pseudomonadota</taxon>
        <taxon>Gammaproteobacteria</taxon>
        <taxon>Lysobacterales</taxon>
        <taxon>Lysobacteraceae</taxon>
        <taxon>Cognatilysobacter</taxon>
    </lineage>
</organism>
<dbReference type="Pfam" id="PF02518">
    <property type="entry name" value="HATPase_c"/>
    <property type="match status" value="1"/>
</dbReference>
<accession>A0A918W4V4</accession>
<dbReference type="Pfam" id="PF08448">
    <property type="entry name" value="PAS_4"/>
    <property type="match status" value="1"/>
</dbReference>
<dbReference type="Pfam" id="PF00512">
    <property type="entry name" value="HisKA"/>
    <property type="match status" value="1"/>
</dbReference>
<dbReference type="PROSITE" id="PS50109">
    <property type="entry name" value="HIS_KIN"/>
    <property type="match status" value="1"/>
</dbReference>
<evidence type="ECO:0000259" key="6">
    <source>
        <dbReference type="PROSITE" id="PS50113"/>
    </source>
</evidence>
<evidence type="ECO:0000256" key="2">
    <source>
        <dbReference type="ARBA" id="ARBA00012438"/>
    </source>
</evidence>
<evidence type="ECO:0000256" key="3">
    <source>
        <dbReference type="ARBA" id="ARBA00022553"/>
    </source>
</evidence>
<dbReference type="SUPFAM" id="SSF55785">
    <property type="entry name" value="PYP-like sensor domain (PAS domain)"/>
    <property type="match status" value="2"/>
</dbReference>
<dbReference type="Proteomes" id="UP000646426">
    <property type="component" value="Unassembled WGS sequence"/>
</dbReference>
<protein>
    <recommendedName>
        <fullName evidence="2">histidine kinase</fullName>
        <ecNumber evidence="2">2.7.13.3</ecNumber>
    </recommendedName>
</protein>
<dbReference type="PANTHER" id="PTHR43547:SF2">
    <property type="entry name" value="HYBRID SIGNAL TRANSDUCTION HISTIDINE KINASE C"/>
    <property type="match status" value="1"/>
</dbReference>
<dbReference type="Pfam" id="PF08447">
    <property type="entry name" value="PAS_3"/>
    <property type="match status" value="1"/>
</dbReference>
<proteinExistence type="predicted"/>
<reference evidence="7" key="2">
    <citation type="submission" date="2020-09" db="EMBL/GenBank/DDBJ databases">
        <authorList>
            <person name="Sun Q."/>
            <person name="Kim S."/>
        </authorList>
    </citation>
    <scope>NUCLEOTIDE SEQUENCE</scope>
    <source>
        <strain evidence="7">KCTC 23077</strain>
    </source>
</reference>
<evidence type="ECO:0000256" key="4">
    <source>
        <dbReference type="SAM" id="MobiDB-lite"/>
    </source>
</evidence>
<dbReference type="PROSITE" id="PS50113">
    <property type="entry name" value="PAC"/>
    <property type="match status" value="1"/>
</dbReference>
<dbReference type="PANTHER" id="PTHR43547">
    <property type="entry name" value="TWO-COMPONENT HISTIDINE KINASE"/>
    <property type="match status" value="1"/>
</dbReference>
<dbReference type="InterPro" id="IPR035965">
    <property type="entry name" value="PAS-like_dom_sf"/>
</dbReference>
<dbReference type="SMART" id="SM00387">
    <property type="entry name" value="HATPase_c"/>
    <property type="match status" value="1"/>
</dbReference>
<feature type="region of interest" description="Disordered" evidence="4">
    <location>
        <begin position="811"/>
        <end position="879"/>
    </location>
</feature>
<evidence type="ECO:0000313" key="8">
    <source>
        <dbReference type="Proteomes" id="UP000646426"/>
    </source>
</evidence>
<sequence>MPALTSIPERIPVTAALDERQSTLPGLGHIGTWPASMRVMFRMMLDAKQPMSLVWGDERRLLYNDAYVEFLGEKHPAALGEKLDEVWPEIWPDIGPLVDRARAGEAFHMEDVPLMIRRAGGEERAWFTYFFSPARDEDGRLRGMYSSVVETTTRVLGERRQAHLLELTDALAAVDSSDDALAAAGRVLVDYLEPLGGCRVVDQTPEGAARTEVITGEFDAETWERAITSRVVQSAAAGDIAAPDAWCLPPSSGPAPTSSPLDRALLAVRIDRPADAPGRFFFVASRIWTEADSEFASEVARRVTAAIDQWATAAALRELTGSLETTVAERTAELVEARAEAIHIAQRLQIALDSAEIGDWDLDLVTDAAYRSLRHDKCFGYDERIPEWGFETFIHHVHPDDRDRVAQAFRDAIAQIGVWRFEARVIWPDGSLHWIAAYGAVYESNGAPSRMAGVVMDITARKAVDEELRLSNERKDEFLAMLGHELRNPLAPIATAAQLLRMVPEDPARVRTTGEIISRQVGHITALVDDLLDVSRVTRGLVQLDVAPVDMRAVVAAAVEQVRPLVDARRHALSASVPSEPLTVQGDRTRLVQIVANLLNNAARYTPEGGEIRVGAAADGDSVSLHVTDNGFGISPSLLPVVFELFTQGERTPDRSQGGLGIGLPLVKRLVEMHGGGCNRVKRGPRTGQHVRALAPAPPGGGRATAGDPRTPGHLATCTRPARRRQRGRGEHDGRPAPVVRPRRHRGPHGDGRTFRARPGRIRHVRARHRAARSLRLRPRHPVARGLRRRRAVHRGDRVRTSRRPCAFACGRFRPPPGETAGSRTVARTGRRGGARRADRLVRRHRASAAGRVDARGPGRDGTRPQRDACRATAENAGACDRPSPALLVFLRSHHRPSV</sequence>
<dbReference type="AlphaFoldDB" id="A0A918W4V4"/>
<dbReference type="InterPro" id="IPR001610">
    <property type="entry name" value="PAC"/>
</dbReference>
<feature type="domain" description="Histidine kinase" evidence="5">
    <location>
        <begin position="481"/>
        <end position="699"/>
    </location>
</feature>
<evidence type="ECO:0000313" key="7">
    <source>
        <dbReference type="EMBL" id="GHA72272.1"/>
    </source>
</evidence>
<dbReference type="EC" id="2.7.13.3" evidence="2"/>
<keyword evidence="3" id="KW-0597">Phosphoprotein</keyword>
<dbReference type="Gene3D" id="3.30.450.20">
    <property type="entry name" value="PAS domain"/>
    <property type="match status" value="2"/>
</dbReference>
<dbReference type="SUPFAM" id="SSF55874">
    <property type="entry name" value="ATPase domain of HSP90 chaperone/DNA topoisomerase II/histidine kinase"/>
    <property type="match status" value="1"/>
</dbReference>
<comment type="catalytic activity">
    <reaction evidence="1">
        <text>ATP + protein L-histidine = ADP + protein N-phospho-L-histidine.</text>
        <dbReference type="EC" id="2.7.13.3"/>
    </reaction>
</comment>
<dbReference type="CDD" id="cd00130">
    <property type="entry name" value="PAS"/>
    <property type="match status" value="1"/>
</dbReference>
<gene>
    <name evidence="7" type="ORF">GCM10007067_05940</name>
</gene>
<name>A0A918W4V4_9GAMM</name>
<dbReference type="SMART" id="SM00086">
    <property type="entry name" value="PAC"/>
    <property type="match status" value="2"/>
</dbReference>
<dbReference type="CDD" id="cd00075">
    <property type="entry name" value="HATPase"/>
    <property type="match status" value="1"/>
</dbReference>
<dbReference type="InterPro" id="IPR013655">
    <property type="entry name" value="PAS_fold_3"/>
</dbReference>
<dbReference type="GO" id="GO:0000155">
    <property type="term" value="F:phosphorelay sensor kinase activity"/>
    <property type="evidence" value="ECO:0007669"/>
    <property type="project" value="InterPro"/>
</dbReference>
<dbReference type="NCBIfam" id="TIGR00229">
    <property type="entry name" value="sensory_box"/>
    <property type="match status" value="1"/>
</dbReference>
<feature type="domain" description="PAC" evidence="6">
    <location>
        <begin position="419"/>
        <end position="470"/>
    </location>
</feature>
<dbReference type="InterPro" id="IPR036097">
    <property type="entry name" value="HisK_dim/P_sf"/>
</dbReference>
<dbReference type="InterPro" id="IPR003594">
    <property type="entry name" value="HATPase_dom"/>
</dbReference>
<dbReference type="Gene3D" id="2.10.70.100">
    <property type="match status" value="1"/>
</dbReference>
<dbReference type="Gene3D" id="3.30.565.10">
    <property type="entry name" value="Histidine kinase-like ATPase, C-terminal domain"/>
    <property type="match status" value="1"/>
</dbReference>
<evidence type="ECO:0000259" key="5">
    <source>
        <dbReference type="PROSITE" id="PS50109"/>
    </source>
</evidence>
<dbReference type="InterPro" id="IPR005467">
    <property type="entry name" value="His_kinase_dom"/>
</dbReference>
<dbReference type="CDD" id="cd00082">
    <property type="entry name" value="HisKA"/>
    <property type="match status" value="1"/>
</dbReference>
<feature type="compositionally biased region" description="Basic and acidic residues" evidence="4">
    <location>
        <begin position="853"/>
        <end position="870"/>
    </location>
</feature>